<dbReference type="OrthoDB" id="8918678at2759"/>
<dbReference type="GO" id="GO:0015031">
    <property type="term" value="P:protein transport"/>
    <property type="evidence" value="ECO:0007669"/>
    <property type="project" value="UniProtKB-KW"/>
</dbReference>
<feature type="compositionally biased region" description="Pro residues" evidence="8">
    <location>
        <begin position="357"/>
        <end position="371"/>
    </location>
</feature>
<dbReference type="GO" id="GO:0006914">
    <property type="term" value="P:autophagy"/>
    <property type="evidence" value="ECO:0007669"/>
    <property type="project" value="UniProtKB-KW"/>
</dbReference>
<dbReference type="InterPro" id="IPR024340">
    <property type="entry name" value="Sec16_CCD"/>
</dbReference>
<evidence type="ECO:0000256" key="4">
    <source>
        <dbReference type="ARBA" id="ARBA00022824"/>
    </source>
</evidence>
<feature type="region of interest" description="Disordered" evidence="8">
    <location>
        <begin position="1"/>
        <end position="78"/>
    </location>
</feature>
<gene>
    <name evidence="11" type="ORF">HETIRDRAFT_154332</name>
</gene>
<feature type="compositionally biased region" description="Low complexity" evidence="8">
    <location>
        <begin position="638"/>
        <end position="648"/>
    </location>
</feature>
<dbReference type="eggNOG" id="KOG1913">
    <property type="taxonomic scope" value="Eukaryota"/>
</dbReference>
<feature type="compositionally biased region" description="Low complexity" evidence="8">
    <location>
        <begin position="590"/>
        <end position="622"/>
    </location>
</feature>
<dbReference type="KEGG" id="hir:HETIRDRAFT_154332"/>
<feature type="compositionally biased region" description="Basic and acidic residues" evidence="8">
    <location>
        <begin position="462"/>
        <end position="476"/>
    </location>
</feature>
<evidence type="ECO:0000313" key="11">
    <source>
        <dbReference type="EMBL" id="ETW85896.1"/>
    </source>
</evidence>
<dbReference type="HOGENOM" id="CLU_001760_0_0_1"/>
<dbReference type="GeneID" id="20667488"/>
<dbReference type="Proteomes" id="UP000030671">
    <property type="component" value="Unassembled WGS sequence"/>
</dbReference>
<keyword evidence="7" id="KW-0472">Membrane</keyword>
<feature type="region of interest" description="Disordered" evidence="8">
    <location>
        <begin position="95"/>
        <end position="172"/>
    </location>
</feature>
<keyword evidence="5 7" id="KW-0931">ER-Golgi transport</keyword>
<proteinExistence type="inferred from homology"/>
<feature type="compositionally biased region" description="Polar residues" evidence="8">
    <location>
        <begin position="547"/>
        <end position="565"/>
    </location>
</feature>
<feature type="compositionally biased region" description="Low complexity" evidence="8">
    <location>
        <begin position="1298"/>
        <end position="1315"/>
    </location>
</feature>
<evidence type="ECO:0000256" key="7">
    <source>
        <dbReference type="RuleBase" id="RU364101"/>
    </source>
</evidence>
<organism evidence="11 12">
    <name type="scientific">Heterobasidion irregulare (strain TC 32-1)</name>
    <dbReference type="NCBI Taxonomy" id="747525"/>
    <lineage>
        <taxon>Eukaryota</taxon>
        <taxon>Fungi</taxon>
        <taxon>Dikarya</taxon>
        <taxon>Basidiomycota</taxon>
        <taxon>Agaricomycotina</taxon>
        <taxon>Agaricomycetes</taxon>
        <taxon>Russulales</taxon>
        <taxon>Bondarzewiaceae</taxon>
        <taxon>Heterobasidion</taxon>
        <taxon>Heterobasidion annosum species complex</taxon>
    </lineage>
</organism>
<feature type="compositionally biased region" description="Polar residues" evidence="8">
    <location>
        <begin position="97"/>
        <end position="139"/>
    </location>
</feature>
<dbReference type="Pfam" id="PF12931">
    <property type="entry name" value="TPR_Sec16"/>
    <property type="match status" value="1"/>
</dbReference>
<dbReference type="GO" id="GO:0007030">
    <property type="term" value="P:Golgi organization"/>
    <property type="evidence" value="ECO:0007669"/>
    <property type="project" value="TreeGrafter"/>
</dbReference>
<dbReference type="RefSeq" id="XP_009542704.1">
    <property type="nucleotide sequence ID" value="XM_009544409.1"/>
</dbReference>
<feature type="compositionally biased region" description="Pro residues" evidence="8">
    <location>
        <begin position="387"/>
        <end position="400"/>
    </location>
</feature>
<evidence type="ECO:0000256" key="3">
    <source>
        <dbReference type="ARBA" id="ARBA00022448"/>
    </source>
</evidence>
<dbReference type="GO" id="GO:0070971">
    <property type="term" value="C:endoplasmic reticulum exit site"/>
    <property type="evidence" value="ECO:0007669"/>
    <property type="project" value="TreeGrafter"/>
</dbReference>
<dbReference type="GO" id="GO:0070973">
    <property type="term" value="P:protein localization to endoplasmic reticulum exit site"/>
    <property type="evidence" value="ECO:0007669"/>
    <property type="project" value="TreeGrafter"/>
</dbReference>
<feature type="domain" description="Sec16 Sec23-binding" evidence="9">
    <location>
        <begin position="936"/>
        <end position="1271"/>
    </location>
</feature>
<dbReference type="Gene3D" id="1.25.40.1030">
    <property type="match status" value="1"/>
</dbReference>
<sequence length="1709" mass="179317">MSSVEAAASLFGPEDTADPFGAIGGGDDAASQSAAQPSHADPGSSVADLFGEETVSGQNYDAGFTSVSNGQGEYASWNGTTESANAYAYQHDYGQGATANEPSYGGYSQAQAGGDGQWSSALHNAPETNAVQQSYNPTPSAYPVDTRPSPYAPDSHARPPSMPYSNGATGPVTNAAAQSAYDPYNVAGAGTSHQAAPAAVASTAAYNPYAPSNYASPPAQYSAPPSGPTNAYATPPYSQYATGVVNPPVPPSPAPSAAQFRPKKLDAYDPPLPPPKINKRVTLGATARSASPAVGQQTYPVFNAHASAYPDGRASPFGSVPNPRPPNGITSPISHVDPPPPARHSSYQPTLVSAQYHPPPPAYNAPPPPVQYQPSTTAHYQTSPPSQYLPPPSQNQPFPPSQINSQPLPPAQIPPRRTASIPQAIEVPDQTAFVSSYAPALPVQFSPAWLENPSPSSIVEENAEHRNAINESHDPEVAPYMSHPSYPYGSTPEEPGSLQASVDASQLTSNDNHDPYDPENHATHSLDAPLHSTGNEVAAFEYAGVPWTNTETGSTTPRSTHTADFTTTSPPPSHGPTEPAPSTVYDPYKPKAASPLASPPQAHVSRVSSPSSIRSWRSRTSVQDSYAPDSHVERERSMSNSSAYSFSSTMHTSYVPQHPRQSSDLSQASPYSHHSPLLGNGVADQGQTLTVLGGVTHAAYAPSPSLLGTNDTLGRIAGRAPLISFGFGGKMVTCFHGSSTLNTGFDVALSSRQTTGVQVRLLRQEVPESALDASATPFPGPLFCDPGTPTTSLVRTTTSSQTKTNKARVIKYLEERSTEISAGLGYLSQGSPERKQAEGKLVIVNLLKVMVENDGHLSGSSQIDNAVRAALVPRLGDKTLSAPTNGPTSSLGFSSSSDAMQLASEIPYPSIGLSALDPNDTIIATSTVKASSLDKIEDFLMRGDRRQAVNHALDERLWAHAMVIASSIDKESWKEVVNEFIKAELGTTIGSLNGRGKETSASHSREGLKVAYSLYAGQGAAAVQELAPPSQLSKPISNLQVPSLPHITPMTPNSPTPSIPTSLPTETLTRWTETAAMMLPGPSSAECSAALMALGDCLFANQWTEAAHACYLLAPQTPVLVGLGSPSSRVILIGSRNPLNCNLNVDKDPIIFSEIAEFAMSLSTPQKGQEAFGGFPHLQPYKLIRAASLAELGHIQAAHRYCEAIAASLSRGSASVNPTFIEQLRELSDRLVAAPHLDKSGSWMGNKMSRPSLDSIGNWLEGRLTKFIAGDGDGPPTVTDEAAPNEPKGFAGPFSHYSTISSTTTSTSPSPQPTTVNYNVLPGSQPKRSGSAQAIRPLQAPQIQIDRASSAMDYRPRRSSPVPRIASANAATTSFSQAPYGYNASPYGYSNGLTPLPGIIDVASENSPSHSDASGADAHNGEPTGHDSTWWGSSYTEESNAPTPTAATFYRVESGPSPSTSGFISLMDDPVITPSPGPAATHFSSHAHTSSTLTAHDEDEEDLGFGNSFSKRKPSNDDSPEEAKPASTSATKASNSAPTRPELKNGGPGGSWFSRWWKGGEGGPVKATLGEESSFVYDKDLKRWVNKKSGGEATTTSGPPAPPARAQTASPGHSAPRMPNGTTPIPPPARSASAIDLTMSPPRRSLNGTRPRSNLVPMAESAVPSPAGSPPPMPSGTPTPPPPPGRPKSQASKRNVRSRYVDVFQQPGA</sequence>
<feature type="compositionally biased region" description="Polar residues" evidence="8">
    <location>
        <begin position="649"/>
        <end position="672"/>
    </location>
</feature>
<comment type="similarity">
    <text evidence="2 7">Belongs to the SEC16 family.</text>
</comment>
<feature type="compositionally biased region" description="Polar residues" evidence="8">
    <location>
        <begin position="498"/>
        <end position="510"/>
    </location>
</feature>
<dbReference type="GO" id="GO:0016192">
    <property type="term" value="P:vesicle-mediated transport"/>
    <property type="evidence" value="ECO:0007669"/>
    <property type="project" value="UniProtKB-KW"/>
</dbReference>
<evidence type="ECO:0000256" key="5">
    <source>
        <dbReference type="ARBA" id="ARBA00022892"/>
    </source>
</evidence>
<feature type="compositionally biased region" description="Polar residues" evidence="8">
    <location>
        <begin position="55"/>
        <end position="78"/>
    </location>
</feature>
<feature type="compositionally biased region" description="Polar residues" evidence="8">
    <location>
        <begin position="163"/>
        <end position="172"/>
    </location>
</feature>
<reference evidence="11 12" key="1">
    <citation type="journal article" date="2012" name="New Phytol.">
        <title>Insight into trade-off between wood decay and parasitism from the genome of a fungal forest pathogen.</title>
        <authorList>
            <person name="Olson A."/>
            <person name="Aerts A."/>
            <person name="Asiegbu F."/>
            <person name="Belbahri L."/>
            <person name="Bouzid O."/>
            <person name="Broberg A."/>
            <person name="Canback B."/>
            <person name="Coutinho P.M."/>
            <person name="Cullen D."/>
            <person name="Dalman K."/>
            <person name="Deflorio G."/>
            <person name="van Diepen L.T."/>
            <person name="Dunand C."/>
            <person name="Duplessis S."/>
            <person name="Durling M."/>
            <person name="Gonthier P."/>
            <person name="Grimwood J."/>
            <person name="Fossdal C.G."/>
            <person name="Hansson D."/>
            <person name="Henrissat B."/>
            <person name="Hietala A."/>
            <person name="Himmelstrand K."/>
            <person name="Hoffmeister D."/>
            <person name="Hogberg N."/>
            <person name="James T.Y."/>
            <person name="Karlsson M."/>
            <person name="Kohler A."/>
            <person name="Kues U."/>
            <person name="Lee Y.H."/>
            <person name="Lin Y.C."/>
            <person name="Lind M."/>
            <person name="Lindquist E."/>
            <person name="Lombard V."/>
            <person name="Lucas S."/>
            <person name="Lunden K."/>
            <person name="Morin E."/>
            <person name="Murat C."/>
            <person name="Park J."/>
            <person name="Raffaello T."/>
            <person name="Rouze P."/>
            <person name="Salamov A."/>
            <person name="Schmutz J."/>
            <person name="Solheim H."/>
            <person name="Stahlberg J."/>
            <person name="Velez H."/>
            <person name="de Vries R.P."/>
            <person name="Wiebenga A."/>
            <person name="Woodward S."/>
            <person name="Yakovlev I."/>
            <person name="Garbelotto M."/>
            <person name="Martin F."/>
            <person name="Grigoriev I.V."/>
            <person name="Stenlid J."/>
        </authorList>
    </citation>
    <scope>NUCLEOTIDE SEQUENCE [LARGE SCALE GENOMIC DNA]</scope>
    <source>
        <strain evidence="11 12">TC 32-1</strain>
    </source>
</reference>
<evidence type="ECO:0000256" key="1">
    <source>
        <dbReference type="ARBA" id="ARBA00004397"/>
    </source>
</evidence>
<evidence type="ECO:0000256" key="2">
    <source>
        <dbReference type="ARBA" id="ARBA00005927"/>
    </source>
</evidence>
<dbReference type="PANTHER" id="PTHR13402:SF6">
    <property type="entry name" value="SECRETORY 16, ISOFORM I"/>
    <property type="match status" value="1"/>
</dbReference>
<keyword evidence="7" id="KW-0072">Autophagy</keyword>
<evidence type="ECO:0000256" key="6">
    <source>
        <dbReference type="ARBA" id="ARBA00024687"/>
    </source>
</evidence>
<comment type="function">
    <text evidence="6 7">Involved in the initiation of assembly of the COPII coat required for the formation of transport vesicles from the endoplasmic reticulum (ER) and the selection of cargo molecules. Also involved in autophagy.</text>
</comment>
<feature type="compositionally biased region" description="Low complexity" evidence="8">
    <location>
        <begin position="28"/>
        <end position="42"/>
    </location>
</feature>
<dbReference type="GO" id="GO:0005789">
    <property type="term" value="C:endoplasmic reticulum membrane"/>
    <property type="evidence" value="ECO:0007669"/>
    <property type="project" value="UniProtKB-SubCell"/>
</dbReference>
<accession>W4KLH6</accession>
<dbReference type="PANTHER" id="PTHR13402">
    <property type="entry name" value="RGPR-RELATED"/>
    <property type="match status" value="1"/>
</dbReference>
<feature type="compositionally biased region" description="Low complexity" evidence="8">
    <location>
        <begin position="209"/>
        <end position="224"/>
    </location>
</feature>
<feature type="region of interest" description="Disordered" evidence="8">
    <location>
        <begin position="305"/>
        <end position="425"/>
    </location>
</feature>
<keyword evidence="7" id="KW-0653">Protein transport</keyword>
<dbReference type="GO" id="GO:0012507">
    <property type="term" value="C:ER to Golgi transport vesicle membrane"/>
    <property type="evidence" value="ECO:0007669"/>
    <property type="project" value="TreeGrafter"/>
</dbReference>
<evidence type="ECO:0000259" key="9">
    <source>
        <dbReference type="Pfam" id="PF12931"/>
    </source>
</evidence>
<feature type="compositionally biased region" description="Low complexity" evidence="8">
    <location>
        <begin position="1525"/>
        <end position="1539"/>
    </location>
</feature>
<dbReference type="InParanoid" id="W4KLH6"/>
<feature type="region of interest" description="Disordered" evidence="8">
    <location>
        <begin position="1290"/>
        <end position="1335"/>
    </location>
</feature>
<feature type="compositionally biased region" description="Polar residues" evidence="8">
    <location>
        <begin position="1426"/>
        <end position="1446"/>
    </location>
</feature>
<dbReference type="Pfam" id="PF12932">
    <property type="entry name" value="Sec16"/>
    <property type="match status" value="1"/>
</dbReference>
<feature type="compositionally biased region" description="Pro residues" evidence="8">
    <location>
        <begin position="1667"/>
        <end position="1686"/>
    </location>
</feature>
<keyword evidence="4 7" id="KW-0256">Endoplasmic reticulum</keyword>
<dbReference type="CDD" id="cd09233">
    <property type="entry name" value="ACE1-Sec16-like"/>
    <property type="match status" value="1"/>
</dbReference>
<feature type="region of interest" description="Disordered" evidence="8">
    <location>
        <begin position="1402"/>
        <end position="1709"/>
    </location>
</feature>
<feature type="compositionally biased region" description="Basic and acidic residues" evidence="8">
    <location>
        <begin position="511"/>
        <end position="524"/>
    </location>
</feature>
<protein>
    <recommendedName>
        <fullName evidence="7">Protein transport protein sec16</fullName>
    </recommendedName>
</protein>
<dbReference type="InterPro" id="IPR024298">
    <property type="entry name" value="Sec16_Sec23-bd"/>
</dbReference>
<feature type="domain" description="Sec16 central conserved" evidence="10">
    <location>
        <begin position="720"/>
        <end position="855"/>
    </location>
</feature>
<comment type="subcellular location">
    <subcellularLocation>
        <location evidence="1">Endoplasmic reticulum membrane</location>
        <topology evidence="1">Peripheral membrane protein</topology>
        <orientation evidence="1">Cytoplasmic side</orientation>
    </subcellularLocation>
</comment>
<feature type="compositionally biased region" description="Low complexity" evidence="8">
    <location>
        <begin position="1479"/>
        <end position="1494"/>
    </location>
</feature>
<feature type="region of interest" description="Disordered" evidence="8">
    <location>
        <begin position="209"/>
        <end position="279"/>
    </location>
</feature>
<dbReference type="STRING" id="747525.W4KLH6"/>
<feature type="region of interest" description="Disordered" evidence="8">
    <location>
        <begin position="448"/>
        <end position="682"/>
    </location>
</feature>
<keyword evidence="3 7" id="KW-0813">Transport</keyword>
<feature type="compositionally biased region" description="Polar residues" evidence="8">
    <location>
        <begin position="228"/>
        <end position="241"/>
    </location>
</feature>
<keyword evidence="12" id="KW-1185">Reference proteome</keyword>
<evidence type="ECO:0000313" key="12">
    <source>
        <dbReference type="Proteomes" id="UP000030671"/>
    </source>
</evidence>
<evidence type="ECO:0000259" key="10">
    <source>
        <dbReference type="Pfam" id="PF12932"/>
    </source>
</evidence>
<name>W4KLH6_HETIT</name>
<dbReference type="EMBL" id="KI925455">
    <property type="protein sequence ID" value="ETW85896.1"/>
    <property type="molecule type" value="Genomic_DNA"/>
</dbReference>
<evidence type="ECO:0000256" key="8">
    <source>
        <dbReference type="SAM" id="MobiDB-lite"/>
    </source>
</evidence>